<name>A0A0A2IN11_PENEN</name>
<feature type="transmembrane region" description="Helical" evidence="2">
    <location>
        <begin position="132"/>
        <end position="155"/>
    </location>
</feature>
<dbReference type="AlphaFoldDB" id="A0A0A2IN11"/>
<dbReference type="VEuPathDB" id="FungiDB:PEXP_088490"/>
<feature type="transmembrane region" description="Helical" evidence="2">
    <location>
        <begin position="62"/>
        <end position="86"/>
    </location>
</feature>
<feature type="region of interest" description="Disordered" evidence="1">
    <location>
        <begin position="648"/>
        <end position="675"/>
    </location>
</feature>
<dbReference type="PANTHER" id="PTHR35041:SF6">
    <property type="entry name" value="FORMYLMETHIONINE DEFORMYLASE-LIKE PROTEIN-RELATED"/>
    <property type="match status" value="1"/>
</dbReference>
<keyword evidence="2" id="KW-0812">Transmembrane</keyword>
<sequence>MAVFPFNLKCSAVILMVVALLAGVAFALGHDAFYQSLNGKPVVNGQPLGVLNSSLNLSDQQVYVSLGTFFAFLVKSSLGLSVSTVFDQSAWKSIQGHRTGIGTIDDLLSVLKNGFTILNLQLWKRFPISMTLAVIVWLLPVASMISPATLSVHLASIDQHSLRRIPRVDFTSANFADLNSALFTNSTGQNGWLSGYSGPTPETQRVVNSVATQGTILPIEPPAVNSSWSVEFHGPSIVCDNVNSTLGAYITQNVAQAMKVSELYGPEVSSLTRYGYLSWAPESDDPKGSTPFYQVNGNDTYIQRSIQLGPELRDPEGVNVGISTPTNPFVHGAPLSLFVAIFPRAMEYAEYDSAVENVDKAVQNSTILRCLLHNASYQADLTYINREQTIHVINKTILNGVGLVDAIANYDNGSLVSSNLSFIHNPQLMECLSYQSLMEAFGSLLFGSIKNFIAIVANPKSGTDRSFSYSENPNTSIISTRLMETEEMRSIQFITSSNISSPFTDYWKSRSVSSLNISSTPLSKALEELFQDVTFSLMSSRMFQPNYTMNDMPETNVTITSYRNIYVYTRSILWAAYGTALGATALSIAAGILLYFTNDGSYSSKFSTIFRITQGAVVSTDLSMKDYSGLDPLPDHIANAKMTTGYHSDYDQGNPVTGSPTAHFRHPRRESEVSS</sequence>
<keyword evidence="2" id="KW-1133">Transmembrane helix</keyword>
<evidence type="ECO:0000313" key="5">
    <source>
        <dbReference type="Proteomes" id="UP000030143"/>
    </source>
</evidence>
<evidence type="ECO:0000313" key="4">
    <source>
        <dbReference type="EMBL" id="KGO60138.1"/>
    </source>
</evidence>
<evidence type="ECO:0000256" key="2">
    <source>
        <dbReference type="SAM" id="Phobius"/>
    </source>
</evidence>
<feature type="chain" id="PRO_5009752447" evidence="3">
    <location>
        <begin position="28"/>
        <end position="675"/>
    </location>
</feature>
<accession>A0A0A2IN11</accession>
<dbReference type="PhylomeDB" id="A0A0A2IN11"/>
<gene>
    <name evidence="4" type="ORF">PEX2_032770</name>
</gene>
<dbReference type="OrthoDB" id="5322539at2759"/>
<feature type="signal peptide" evidence="3">
    <location>
        <begin position="1"/>
        <end position="27"/>
    </location>
</feature>
<dbReference type="GeneID" id="27675971"/>
<dbReference type="EMBL" id="JQFZ01000080">
    <property type="protein sequence ID" value="KGO60138.1"/>
    <property type="molecule type" value="Genomic_DNA"/>
</dbReference>
<dbReference type="STRING" id="27334.A0A0A2IN11"/>
<keyword evidence="3" id="KW-0732">Signal</keyword>
<evidence type="ECO:0000256" key="3">
    <source>
        <dbReference type="SAM" id="SignalP"/>
    </source>
</evidence>
<evidence type="ECO:0000256" key="1">
    <source>
        <dbReference type="SAM" id="MobiDB-lite"/>
    </source>
</evidence>
<dbReference type="RefSeq" id="XP_016601204.1">
    <property type="nucleotide sequence ID" value="XM_016740552.1"/>
</dbReference>
<keyword evidence="2" id="KW-0472">Membrane</keyword>
<dbReference type="HOGENOM" id="CLU_008809_1_1_1"/>
<dbReference type="Proteomes" id="UP000030143">
    <property type="component" value="Unassembled WGS sequence"/>
</dbReference>
<keyword evidence="5" id="KW-1185">Reference proteome</keyword>
<feature type="transmembrane region" description="Helical" evidence="2">
    <location>
        <begin position="572"/>
        <end position="596"/>
    </location>
</feature>
<comment type="caution">
    <text evidence="4">The sequence shown here is derived from an EMBL/GenBank/DDBJ whole genome shotgun (WGS) entry which is preliminary data.</text>
</comment>
<protein>
    <submittedName>
        <fullName evidence="4">Uncharacterized protein</fullName>
    </submittedName>
</protein>
<proteinExistence type="predicted"/>
<dbReference type="PANTHER" id="PTHR35041">
    <property type="entry name" value="MEDIATOR OF RNA POLYMERASE II TRANSCRIPTION SUBUNIT 1"/>
    <property type="match status" value="1"/>
</dbReference>
<organism evidence="4 5">
    <name type="scientific">Penicillium expansum</name>
    <name type="common">Blue mold rot fungus</name>
    <dbReference type="NCBI Taxonomy" id="27334"/>
    <lineage>
        <taxon>Eukaryota</taxon>
        <taxon>Fungi</taxon>
        <taxon>Dikarya</taxon>
        <taxon>Ascomycota</taxon>
        <taxon>Pezizomycotina</taxon>
        <taxon>Eurotiomycetes</taxon>
        <taxon>Eurotiomycetidae</taxon>
        <taxon>Eurotiales</taxon>
        <taxon>Aspergillaceae</taxon>
        <taxon>Penicillium</taxon>
    </lineage>
</organism>
<reference evidence="4 5" key="1">
    <citation type="journal article" date="2015" name="Mol. Plant Microbe Interact.">
        <title>Genome, transcriptome, and functional analyses of Penicillium expansum provide new insights into secondary metabolism and pathogenicity.</title>
        <authorList>
            <person name="Ballester A.R."/>
            <person name="Marcet-Houben M."/>
            <person name="Levin E."/>
            <person name="Sela N."/>
            <person name="Selma-Lazaro C."/>
            <person name="Carmona L."/>
            <person name="Wisniewski M."/>
            <person name="Droby S."/>
            <person name="Gonzalez-Candelas L."/>
            <person name="Gabaldon T."/>
        </authorList>
    </citation>
    <scope>NUCLEOTIDE SEQUENCE [LARGE SCALE GENOMIC DNA]</scope>
    <source>
        <strain evidence="4 5">MD-8</strain>
    </source>
</reference>